<accession>A0A1T5HX80</accession>
<dbReference type="Pfam" id="PF05926">
    <property type="entry name" value="Phage_GPL"/>
    <property type="match status" value="1"/>
</dbReference>
<dbReference type="EMBL" id="FUZI01000001">
    <property type="protein sequence ID" value="SKC31451.1"/>
    <property type="molecule type" value="Genomic_DNA"/>
</dbReference>
<reference evidence="1 2" key="1">
    <citation type="submission" date="2017-02" db="EMBL/GenBank/DDBJ databases">
        <authorList>
            <person name="Peterson S.W."/>
        </authorList>
    </citation>
    <scope>NUCLEOTIDE SEQUENCE [LARGE SCALE GENOMIC DNA]</scope>
    <source>
        <strain evidence="2">type strain: NCCB 100098</strain>
    </source>
</reference>
<dbReference type="Proteomes" id="UP000189966">
    <property type="component" value="Unassembled WGS sequence"/>
</dbReference>
<gene>
    <name evidence="1" type="ORF">CZ809_00929</name>
</gene>
<organism evidence="1 2">
    <name type="scientific">Photobacterium piscicola</name>
    <dbReference type="NCBI Taxonomy" id="1378299"/>
    <lineage>
        <taxon>Bacteria</taxon>
        <taxon>Pseudomonadati</taxon>
        <taxon>Pseudomonadota</taxon>
        <taxon>Gammaproteobacteria</taxon>
        <taxon>Vibrionales</taxon>
        <taxon>Vibrionaceae</taxon>
        <taxon>Photobacterium</taxon>
    </lineage>
</organism>
<dbReference type="InterPro" id="IPR009225">
    <property type="entry name" value="Phage_head_completion_GpL"/>
</dbReference>
<proteinExistence type="predicted"/>
<sequence>MFSGKGIDYQETEIHQEWWPTIHVGDFEARRGVPADMAPEKIAALLFAAVEQVNIELAPYQQRQIEQGYNSAEAVQGGATMQGFNRLCHLYQTAVFARAKADLLPEYATGQMRKAGDSVAEREPDTRESLLAESQVHIRTIFGKRRASAMLL</sequence>
<dbReference type="AlphaFoldDB" id="A0A1T5HX80"/>
<evidence type="ECO:0000313" key="2">
    <source>
        <dbReference type="Proteomes" id="UP000189966"/>
    </source>
</evidence>
<evidence type="ECO:0000313" key="1">
    <source>
        <dbReference type="EMBL" id="SKC31451.1"/>
    </source>
</evidence>
<dbReference type="OrthoDB" id="6312934at2"/>
<protein>
    <submittedName>
        <fullName evidence="1">Phage head completion protein (GPL)</fullName>
    </submittedName>
</protein>
<dbReference type="RefSeq" id="WP_080156234.1">
    <property type="nucleotide sequence ID" value="NZ_FUZI01000001.1"/>
</dbReference>
<name>A0A1T5HX80_9GAMM</name>